<evidence type="ECO:0000256" key="7">
    <source>
        <dbReference type="ARBA" id="ARBA00040047"/>
    </source>
</evidence>
<evidence type="ECO:0000256" key="5">
    <source>
        <dbReference type="ARBA" id="ARBA00022927"/>
    </source>
</evidence>
<dbReference type="GO" id="GO:0031201">
    <property type="term" value="C:SNARE complex"/>
    <property type="evidence" value="ECO:0007669"/>
    <property type="project" value="TreeGrafter"/>
</dbReference>
<evidence type="ECO:0000256" key="3">
    <source>
        <dbReference type="ARBA" id="ARBA00022448"/>
    </source>
</evidence>
<dbReference type="GO" id="GO:0006886">
    <property type="term" value="P:intracellular protein transport"/>
    <property type="evidence" value="ECO:0007669"/>
    <property type="project" value="InterPro"/>
</dbReference>
<evidence type="ECO:0000256" key="6">
    <source>
        <dbReference type="ARBA" id="ARBA00023136"/>
    </source>
</evidence>
<feature type="compositionally biased region" description="Acidic residues" evidence="9">
    <location>
        <begin position="312"/>
        <end position="326"/>
    </location>
</feature>
<dbReference type="AlphaFoldDB" id="A0A7M5WX69"/>
<dbReference type="GeneID" id="136815536"/>
<dbReference type="PANTHER" id="PTHR13768">
    <property type="entry name" value="SOLUBLE NSF ATTACHMENT PROTEIN SNAP"/>
    <property type="match status" value="1"/>
</dbReference>
<keyword evidence="6" id="KW-0472">Membrane</keyword>
<comment type="similarity">
    <text evidence="2">Belongs to the SNAP family.</text>
</comment>
<name>A0A7M5WX69_9CNID</name>
<dbReference type="Gene3D" id="1.25.40.10">
    <property type="entry name" value="Tetratricopeptide repeat domain"/>
    <property type="match status" value="1"/>
</dbReference>
<organism evidence="10 11">
    <name type="scientific">Clytia hemisphaerica</name>
    <dbReference type="NCBI Taxonomy" id="252671"/>
    <lineage>
        <taxon>Eukaryota</taxon>
        <taxon>Metazoa</taxon>
        <taxon>Cnidaria</taxon>
        <taxon>Hydrozoa</taxon>
        <taxon>Hydroidolina</taxon>
        <taxon>Leptothecata</taxon>
        <taxon>Obeliida</taxon>
        <taxon>Clytiidae</taxon>
        <taxon>Clytia</taxon>
    </lineage>
</organism>
<dbReference type="OrthoDB" id="26569at2759"/>
<evidence type="ECO:0000256" key="8">
    <source>
        <dbReference type="ARBA" id="ARBA00042485"/>
    </source>
</evidence>
<dbReference type="InterPro" id="IPR011990">
    <property type="entry name" value="TPR-like_helical_dom_sf"/>
</dbReference>
<reference evidence="10" key="1">
    <citation type="submission" date="2021-01" db="UniProtKB">
        <authorList>
            <consortium name="EnsemblMetazoa"/>
        </authorList>
    </citation>
    <scope>IDENTIFICATION</scope>
</reference>
<dbReference type="EnsemblMetazoa" id="CLYHEMT014571.1">
    <property type="protein sequence ID" value="CLYHEMP014571.1"/>
    <property type="gene ID" value="CLYHEMG014571"/>
</dbReference>
<keyword evidence="11" id="KW-1185">Reference proteome</keyword>
<dbReference type="RefSeq" id="XP_066928091.1">
    <property type="nucleotide sequence ID" value="XM_067071990.1"/>
</dbReference>
<evidence type="ECO:0000256" key="9">
    <source>
        <dbReference type="SAM" id="MobiDB-lite"/>
    </source>
</evidence>
<dbReference type="GO" id="GO:0005774">
    <property type="term" value="C:vacuolar membrane"/>
    <property type="evidence" value="ECO:0007669"/>
    <property type="project" value="TreeGrafter"/>
</dbReference>
<feature type="region of interest" description="Disordered" evidence="9">
    <location>
        <begin position="300"/>
        <end position="326"/>
    </location>
</feature>
<evidence type="ECO:0000256" key="2">
    <source>
        <dbReference type="ARBA" id="ARBA00010050"/>
    </source>
</evidence>
<accession>A0A7M5WX69</accession>
<keyword evidence="4" id="KW-0931">ER-Golgi transport</keyword>
<dbReference type="Pfam" id="PF14938">
    <property type="entry name" value="SNAP"/>
    <property type="match status" value="1"/>
</dbReference>
<proteinExistence type="inferred from homology"/>
<dbReference type="SUPFAM" id="SSF48452">
    <property type="entry name" value="TPR-like"/>
    <property type="match status" value="1"/>
</dbReference>
<dbReference type="GO" id="GO:0005483">
    <property type="term" value="F:soluble NSF attachment protein activity"/>
    <property type="evidence" value="ECO:0007669"/>
    <property type="project" value="TreeGrafter"/>
</dbReference>
<protein>
    <recommendedName>
        <fullName evidence="7">Gamma-soluble NSF attachment protein</fullName>
    </recommendedName>
    <alternativeName>
        <fullName evidence="8">N-ethylmaleimide-sensitive factor attachment protein gamma</fullName>
    </alternativeName>
</protein>
<dbReference type="Proteomes" id="UP000594262">
    <property type="component" value="Unplaced"/>
</dbReference>
<dbReference type="GO" id="GO:0019905">
    <property type="term" value="F:syntaxin binding"/>
    <property type="evidence" value="ECO:0007669"/>
    <property type="project" value="TreeGrafter"/>
</dbReference>
<dbReference type="InterPro" id="IPR000744">
    <property type="entry name" value="NSF_attach"/>
</dbReference>
<evidence type="ECO:0000256" key="1">
    <source>
        <dbReference type="ARBA" id="ARBA00004170"/>
    </source>
</evidence>
<evidence type="ECO:0000313" key="10">
    <source>
        <dbReference type="EnsemblMetazoa" id="CLYHEMP014571.1"/>
    </source>
</evidence>
<evidence type="ECO:0000256" key="4">
    <source>
        <dbReference type="ARBA" id="ARBA00022892"/>
    </source>
</evidence>
<keyword evidence="3" id="KW-0813">Transport</keyword>
<keyword evidence="5" id="KW-0653">Protein transport</keyword>
<dbReference type="PANTHER" id="PTHR13768:SF2">
    <property type="entry name" value="GAMMA-SOLUBLE NSF ATTACHMENT PROTEIN"/>
    <property type="match status" value="1"/>
</dbReference>
<dbReference type="GO" id="GO:0016192">
    <property type="term" value="P:vesicle-mediated transport"/>
    <property type="evidence" value="ECO:0007669"/>
    <property type="project" value="UniProtKB-KW"/>
</dbReference>
<sequence length="326" mass="35995">MSSPKLKTALGNIVAAEKALKTSMFKWSPDYDTAASEYTKAATNFKLAGSAEKAQDAYIKASQMQEKLGSLFHAAKLLTQAAGIASDLKNLEEAVTLMQRACSLYREHGTPDTAALTISKAAKMCETGLPSKATEMYLLAAELCENDEKLRDSADHLNNAVRMELKQKKYKEAATIMKQRCELFKKLQNPNNAHQLTLCMAIVYLAAGDFVQAETAFKDGFEVDRFGDSDEAMYTEQFLKAYQEYDAELLNQTKSAPLVKYLDTEIARLAKTLELSTCKNIPSKLDIGGKSELEQFEDQLGDQDKVAGDIEQNNEADEGEVEGMLC</sequence>
<evidence type="ECO:0000313" key="11">
    <source>
        <dbReference type="Proteomes" id="UP000594262"/>
    </source>
</evidence>
<comment type="subcellular location">
    <subcellularLocation>
        <location evidence="1">Membrane</location>
        <topology evidence="1">Peripheral membrane protein</topology>
    </subcellularLocation>
</comment>